<evidence type="ECO:0000256" key="3">
    <source>
        <dbReference type="ARBA" id="ARBA00022801"/>
    </source>
</evidence>
<dbReference type="SUPFAM" id="SSF50494">
    <property type="entry name" value="Trypsin-like serine proteases"/>
    <property type="match status" value="1"/>
</dbReference>
<dbReference type="SUPFAM" id="SSF50156">
    <property type="entry name" value="PDZ domain-like"/>
    <property type="match status" value="1"/>
</dbReference>
<accession>A0A5C6FU08</accession>
<gene>
    <name evidence="6" type="primary">htrA_1</name>
    <name evidence="6" type="ORF">V7x_05040</name>
</gene>
<dbReference type="PRINTS" id="PR00834">
    <property type="entry name" value="PROTEASES2C"/>
</dbReference>
<comment type="similarity">
    <text evidence="1">Belongs to the peptidase S1C family.</text>
</comment>
<keyword evidence="3" id="KW-0378">Hydrolase</keyword>
<dbReference type="Proteomes" id="UP000316476">
    <property type="component" value="Unassembled WGS sequence"/>
</dbReference>
<reference evidence="6 7" key="1">
    <citation type="submission" date="2019-02" db="EMBL/GenBank/DDBJ databases">
        <title>Deep-cultivation of Planctomycetes and their phenomic and genomic characterization uncovers novel biology.</title>
        <authorList>
            <person name="Wiegand S."/>
            <person name="Jogler M."/>
            <person name="Boedeker C."/>
            <person name="Pinto D."/>
            <person name="Vollmers J."/>
            <person name="Rivas-Marin E."/>
            <person name="Kohn T."/>
            <person name="Peeters S.H."/>
            <person name="Heuer A."/>
            <person name="Rast P."/>
            <person name="Oberbeckmann S."/>
            <person name="Bunk B."/>
            <person name="Jeske O."/>
            <person name="Meyerdierks A."/>
            <person name="Storesund J.E."/>
            <person name="Kallscheuer N."/>
            <person name="Luecker S."/>
            <person name="Lage O.M."/>
            <person name="Pohl T."/>
            <person name="Merkel B.J."/>
            <person name="Hornburger P."/>
            <person name="Mueller R.-W."/>
            <person name="Bruemmer F."/>
            <person name="Labrenz M."/>
            <person name="Spormann A.M."/>
            <person name="Op Den Camp H."/>
            <person name="Overmann J."/>
            <person name="Amann R."/>
            <person name="Jetten M.S.M."/>
            <person name="Mascher T."/>
            <person name="Medema M.H."/>
            <person name="Devos D.P."/>
            <person name="Kaster A.-K."/>
            <person name="Ovreas L."/>
            <person name="Rohde M."/>
            <person name="Galperin M.Y."/>
            <person name="Jogler C."/>
        </authorList>
    </citation>
    <scope>NUCLEOTIDE SEQUENCE [LARGE SCALE GENOMIC DNA]</scope>
    <source>
        <strain evidence="6 7">V7</strain>
    </source>
</reference>
<evidence type="ECO:0000313" key="7">
    <source>
        <dbReference type="Proteomes" id="UP000316476"/>
    </source>
</evidence>
<evidence type="ECO:0000256" key="4">
    <source>
        <dbReference type="SAM" id="MobiDB-lite"/>
    </source>
</evidence>
<feature type="compositionally biased region" description="Low complexity" evidence="4">
    <location>
        <begin position="132"/>
        <end position="150"/>
    </location>
</feature>
<dbReference type="Gene3D" id="2.30.42.10">
    <property type="match status" value="1"/>
</dbReference>
<dbReference type="InterPro" id="IPR001940">
    <property type="entry name" value="Peptidase_S1C"/>
</dbReference>
<dbReference type="PANTHER" id="PTHR43343">
    <property type="entry name" value="PEPTIDASE S12"/>
    <property type="match status" value="1"/>
</dbReference>
<dbReference type="InterPro" id="IPR009003">
    <property type="entry name" value="Peptidase_S1_PA"/>
</dbReference>
<dbReference type="GO" id="GO:0004252">
    <property type="term" value="F:serine-type endopeptidase activity"/>
    <property type="evidence" value="ECO:0007669"/>
    <property type="project" value="InterPro"/>
</dbReference>
<sequence>MTNDPADRIEHELPQQASPPMSGKDDDSVVTGDSAVHHVWATASDPSDDLKTGGMPEGQIWRFDDGVGEGGLGKASPAKNDSRADTGVSEIEADEDQVDQFRRAFDAAPALNPTPESAMESASTLNGPATLAAPSAFGGASSPARSSGGSTERGRSKARAQGGSDALTQSLFLMATMLVLLATARYAVPRIVEEIRYAWHRGELRAEYETGIDGLKNVSLDALSDAYQMVTATVGPSVVHIDVQRRVDPSGDALSALLPGGGSPSDQGSGVIVDQAGYVLTNRHVISEGDQISVTLSDGRRLPATVLGSDSLTDLAVLKIDADRLIPIRWGDSDRCKVGSPVWAVGSPFGLDRTVTFGILSGKHRMVRASNHYGAREEYQDFMQSDVAVNPGNSGGPLVDARGTLVGINTAIVGETYQGVSFSIPSNVVRKVYDKIRLTGVVQRGWLGVQLAQVDDDSIIGEDLRIRGARVEQVNPPDSPAGRAGVLPGDIIRAVDGVTVTDVGHLMRLIGNAMAGANVRLEVIRDGQTQELQVLLGKRPDHLDR</sequence>
<dbReference type="AlphaFoldDB" id="A0A5C6FU08"/>
<proteinExistence type="inferred from homology"/>
<dbReference type="Gene3D" id="2.40.10.10">
    <property type="entry name" value="Trypsin-like serine proteases"/>
    <property type="match status" value="2"/>
</dbReference>
<feature type="region of interest" description="Disordered" evidence="4">
    <location>
        <begin position="110"/>
        <end position="162"/>
    </location>
</feature>
<dbReference type="Pfam" id="PF13365">
    <property type="entry name" value="Trypsin_2"/>
    <property type="match status" value="1"/>
</dbReference>
<dbReference type="EMBL" id="SJPZ01000001">
    <property type="protein sequence ID" value="TWU64960.1"/>
    <property type="molecule type" value="Genomic_DNA"/>
</dbReference>
<feature type="compositionally biased region" description="Basic and acidic residues" evidence="4">
    <location>
        <begin position="1"/>
        <end position="13"/>
    </location>
</feature>
<dbReference type="Pfam" id="PF13180">
    <property type="entry name" value="PDZ_2"/>
    <property type="match status" value="1"/>
</dbReference>
<dbReference type="PANTHER" id="PTHR43343:SF3">
    <property type="entry name" value="PROTEASE DO-LIKE 8, CHLOROPLASTIC"/>
    <property type="match status" value="1"/>
</dbReference>
<dbReference type="RefSeq" id="WP_197135867.1">
    <property type="nucleotide sequence ID" value="NZ_SJPZ01000001.1"/>
</dbReference>
<name>A0A5C6FU08_9PLAN</name>
<feature type="region of interest" description="Disordered" evidence="4">
    <location>
        <begin position="1"/>
        <end position="95"/>
    </location>
</feature>
<dbReference type="InterPro" id="IPR001478">
    <property type="entry name" value="PDZ"/>
</dbReference>
<evidence type="ECO:0000313" key="6">
    <source>
        <dbReference type="EMBL" id="TWU64960.1"/>
    </source>
</evidence>
<protein>
    <submittedName>
        <fullName evidence="6">Putative serine protease HtrA</fullName>
    </submittedName>
</protein>
<dbReference type="GO" id="GO:0006508">
    <property type="term" value="P:proteolysis"/>
    <property type="evidence" value="ECO:0007669"/>
    <property type="project" value="UniProtKB-KW"/>
</dbReference>
<evidence type="ECO:0000256" key="2">
    <source>
        <dbReference type="ARBA" id="ARBA00022670"/>
    </source>
</evidence>
<dbReference type="SMART" id="SM00228">
    <property type="entry name" value="PDZ"/>
    <property type="match status" value="1"/>
</dbReference>
<comment type="caution">
    <text evidence="6">The sequence shown here is derived from an EMBL/GenBank/DDBJ whole genome shotgun (WGS) entry which is preliminary data.</text>
</comment>
<dbReference type="PROSITE" id="PS50106">
    <property type="entry name" value="PDZ"/>
    <property type="match status" value="1"/>
</dbReference>
<evidence type="ECO:0000256" key="1">
    <source>
        <dbReference type="ARBA" id="ARBA00010541"/>
    </source>
</evidence>
<feature type="domain" description="PDZ" evidence="5">
    <location>
        <begin position="435"/>
        <end position="527"/>
    </location>
</feature>
<dbReference type="InterPro" id="IPR051201">
    <property type="entry name" value="Chloro_Bact_Ser_Proteases"/>
</dbReference>
<dbReference type="InterPro" id="IPR043504">
    <property type="entry name" value="Peptidase_S1_PA_chymotrypsin"/>
</dbReference>
<keyword evidence="2 6" id="KW-0645">Protease</keyword>
<dbReference type="InterPro" id="IPR036034">
    <property type="entry name" value="PDZ_sf"/>
</dbReference>
<evidence type="ECO:0000259" key="5">
    <source>
        <dbReference type="PROSITE" id="PS50106"/>
    </source>
</evidence>
<organism evidence="6 7">
    <name type="scientific">Crateriforma conspicua</name>
    <dbReference type="NCBI Taxonomy" id="2527996"/>
    <lineage>
        <taxon>Bacteria</taxon>
        <taxon>Pseudomonadati</taxon>
        <taxon>Planctomycetota</taxon>
        <taxon>Planctomycetia</taxon>
        <taxon>Planctomycetales</taxon>
        <taxon>Planctomycetaceae</taxon>
        <taxon>Crateriforma</taxon>
    </lineage>
</organism>